<accession>A0AAD6J0C1</accession>
<reference evidence="3" key="1">
    <citation type="submission" date="2023-01" db="EMBL/GenBank/DDBJ databases">
        <title>The chitinases involved in constricting ring structure development in the nematode-trapping fungus Drechslerella dactyloides.</title>
        <authorList>
            <person name="Wang R."/>
            <person name="Zhang L."/>
            <person name="Tang P."/>
            <person name="Li S."/>
            <person name="Liang L."/>
        </authorList>
    </citation>
    <scope>NUCLEOTIDE SEQUENCE</scope>
    <source>
        <strain evidence="3">YMF1.00031</strain>
    </source>
</reference>
<keyword evidence="4" id="KW-1185">Reference proteome</keyword>
<organism evidence="3 4">
    <name type="scientific">Drechslerella dactyloides</name>
    <name type="common">Nematode-trapping fungus</name>
    <name type="synonym">Arthrobotrys dactyloides</name>
    <dbReference type="NCBI Taxonomy" id="74499"/>
    <lineage>
        <taxon>Eukaryota</taxon>
        <taxon>Fungi</taxon>
        <taxon>Dikarya</taxon>
        <taxon>Ascomycota</taxon>
        <taxon>Pezizomycotina</taxon>
        <taxon>Orbiliomycetes</taxon>
        <taxon>Orbiliales</taxon>
        <taxon>Orbiliaceae</taxon>
        <taxon>Drechslerella</taxon>
    </lineage>
</organism>
<feature type="region of interest" description="Disordered" evidence="1">
    <location>
        <begin position="294"/>
        <end position="369"/>
    </location>
</feature>
<feature type="compositionally biased region" description="Polar residues" evidence="1">
    <location>
        <begin position="450"/>
        <end position="472"/>
    </location>
</feature>
<protein>
    <recommendedName>
        <fullName evidence="2">RING zinc finger-like domain-containing protein</fullName>
    </recommendedName>
</protein>
<dbReference type="Pfam" id="PF25080">
    <property type="entry name" value="zf_RING-like"/>
    <property type="match status" value="1"/>
</dbReference>
<proteinExistence type="predicted"/>
<dbReference type="Proteomes" id="UP001221413">
    <property type="component" value="Unassembled WGS sequence"/>
</dbReference>
<gene>
    <name evidence="3" type="ORF">Dda_5035</name>
</gene>
<evidence type="ECO:0000256" key="1">
    <source>
        <dbReference type="SAM" id="MobiDB-lite"/>
    </source>
</evidence>
<dbReference type="InterPro" id="IPR056929">
    <property type="entry name" value="Znf_RING-like"/>
</dbReference>
<feature type="compositionally biased region" description="Basic and acidic residues" evidence="1">
    <location>
        <begin position="330"/>
        <end position="351"/>
    </location>
</feature>
<feature type="compositionally biased region" description="Basic and acidic residues" evidence="1">
    <location>
        <begin position="474"/>
        <end position="485"/>
    </location>
</feature>
<evidence type="ECO:0000259" key="2">
    <source>
        <dbReference type="Pfam" id="PF25080"/>
    </source>
</evidence>
<name>A0AAD6J0C1_DREDA</name>
<feature type="region of interest" description="Disordered" evidence="1">
    <location>
        <begin position="450"/>
        <end position="498"/>
    </location>
</feature>
<comment type="caution">
    <text evidence="3">The sequence shown here is derived from an EMBL/GenBank/DDBJ whole genome shotgun (WGS) entry which is preliminary data.</text>
</comment>
<evidence type="ECO:0000313" key="3">
    <source>
        <dbReference type="EMBL" id="KAJ6260805.1"/>
    </source>
</evidence>
<feature type="region of interest" description="Disordered" evidence="1">
    <location>
        <begin position="384"/>
        <end position="429"/>
    </location>
</feature>
<dbReference type="EMBL" id="JAQGDS010000005">
    <property type="protein sequence ID" value="KAJ6260805.1"/>
    <property type="molecule type" value="Genomic_DNA"/>
</dbReference>
<sequence>MCKYVKNSHSCQHKSLRVTESCPYALSSSPGSCGRICVVDRKYVRHACEDCLRKRAELDYGHLNTKIDGWMRSLDREEYREREADPALRSAVFPLRPNFNININLNLTISTWTSLPPARPLSRSSPALDGNRGHSEKLSRTGIGAGQHLGVESHPPPAAQHFHVPVTDNTSRPLPELSLAQPLHAKPPFEFNISSFTSTTAKTAAIFASSEPQAAQMLSRTVPAEPHVAGGPVDPDGEVVCPLIRPDGRRCLKKCTGERRYRSMQEHIRRAHPDDYVPRLSATKDSFERMIRGAALHPGPNGTLPQLPNGSMAGGPPSPSRGRNLNPGGGEERAKSSGWRYEDAFESRAEDLTPPSTNSDADLSSTNTSLNSMSRSITAYSSFGSDISQPLHKPLQATQPRKRKNNSSIDNTRRHHTFHPSSVSTMQGLEPLHIPHAPSRQRKRLPQMMTSPHLSRQNTPMSYEPSSATGNESDPDRTLEHDDIARPASSTVSGEDEARTRWDELVFVASQAPEFLNQPPPSAFGFAGNTLTKSRSMADLEQRVRTTNITPPMSDRRDTPPDSGTFEKMQIPNFSRSVSPRASTGMLGSNKMETEFANGSPLGSLNALNALNRAGGMYTPQITITYTPKVECSGCGLLTAMGEAMACSECIAGLCRSCVRKGSDGYTDGDEAHGTCPSCGGLDAKFKAVRMRIR</sequence>
<dbReference type="AlphaFoldDB" id="A0AAD6J0C1"/>
<feature type="region of interest" description="Disordered" evidence="1">
    <location>
        <begin position="121"/>
        <end position="140"/>
    </location>
</feature>
<feature type="region of interest" description="Disordered" evidence="1">
    <location>
        <begin position="549"/>
        <end position="568"/>
    </location>
</feature>
<feature type="domain" description="RING zinc finger-like" evidence="2">
    <location>
        <begin position="631"/>
        <end position="679"/>
    </location>
</feature>
<evidence type="ECO:0000313" key="4">
    <source>
        <dbReference type="Proteomes" id="UP001221413"/>
    </source>
</evidence>